<gene>
    <name evidence="3" type="ORF">GOP47_0015154</name>
</gene>
<dbReference type="SMART" id="SM00184">
    <property type="entry name" value="RING"/>
    <property type="match status" value="1"/>
</dbReference>
<dbReference type="GO" id="GO:0008270">
    <property type="term" value="F:zinc ion binding"/>
    <property type="evidence" value="ECO:0007669"/>
    <property type="project" value="UniProtKB-KW"/>
</dbReference>
<dbReference type="Proteomes" id="UP000886520">
    <property type="component" value="Chromosome 14"/>
</dbReference>
<comment type="caution">
    <text evidence="3">The sequence shown here is derived from an EMBL/GenBank/DDBJ whole genome shotgun (WGS) entry which is preliminary data.</text>
</comment>
<evidence type="ECO:0000256" key="1">
    <source>
        <dbReference type="PROSITE-ProRule" id="PRU00175"/>
    </source>
</evidence>
<evidence type="ECO:0000313" key="4">
    <source>
        <dbReference type="Proteomes" id="UP000886520"/>
    </source>
</evidence>
<dbReference type="SUPFAM" id="SSF57850">
    <property type="entry name" value="RING/U-box"/>
    <property type="match status" value="1"/>
</dbReference>
<feature type="domain" description="RING-type" evidence="2">
    <location>
        <begin position="117"/>
        <end position="160"/>
    </location>
</feature>
<evidence type="ECO:0000259" key="2">
    <source>
        <dbReference type="PROSITE" id="PS50089"/>
    </source>
</evidence>
<dbReference type="OrthoDB" id="8062037at2759"/>
<dbReference type="AlphaFoldDB" id="A0A9D4ZFF8"/>
<organism evidence="3 4">
    <name type="scientific">Adiantum capillus-veneris</name>
    <name type="common">Maidenhair fern</name>
    <dbReference type="NCBI Taxonomy" id="13818"/>
    <lineage>
        <taxon>Eukaryota</taxon>
        <taxon>Viridiplantae</taxon>
        <taxon>Streptophyta</taxon>
        <taxon>Embryophyta</taxon>
        <taxon>Tracheophyta</taxon>
        <taxon>Polypodiopsida</taxon>
        <taxon>Polypodiidae</taxon>
        <taxon>Polypodiales</taxon>
        <taxon>Pteridineae</taxon>
        <taxon>Pteridaceae</taxon>
        <taxon>Vittarioideae</taxon>
        <taxon>Adiantum</taxon>
    </lineage>
</organism>
<keyword evidence="1" id="KW-0862">Zinc</keyword>
<dbReference type="EMBL" id="JABFUD020000014">
    <property type="protein sequence ID" value="KAI5070811.1"/>
    <property type="molecule type" value="Genomic_DNA"/>
</dbReference>
<accession>A0A9D4ZFF8</accession>
<dbReference type="GO" id="GO:0016567">
    <property type="term" value="P:protein ubiquitination"/>
    <property type="evidence" value="ECO:0007669"/>
    <property type="project" value="TreeGrafter"/>
</dbReference>
<evidence type="ECO:0000313" key="3">
    <source>
        <dbReference type="EMBL" id="KAI5070811.1"/>
    </source>
</evidence>
<dbReference type="Pfam" id="PF13639">
    <property type="entry name" value="zf-RING_2"/>
    <property type="match status" value="1"/>
</dbReference>
<dbReference type="InterPro" id="IPR013083">
    <property type="entry name" value="Znf_RING/FYVE/PHD"/>
</dbReference>
<reference evidence="3" key="1">
    <citation type="submission" date="2021-01" db="EMBL/GenBank/DDBJ databases">
        <title>Adiantum capillus-veneris genome.</title>
        <authorList>
            <person name="Fang Y."/>
            <person name="Liao Q."/>
        </authorList>
    </citation>
    <scope>NUCLEOTIDE SEQUENCE</scope>
    <source>
        <strain evidence="3">H3</strain>
        <tissue evidence="3">Leaf</tissue>
    </source>
</reference>
<keyword evidence="4" id="KW-1185">Reference proteome</keyword>
<dbReference type="PANTHER" id="PTHR45676:SF41">
    <property type="entry name" value="RING-H2 FINGER PROTEIN ATL66"/>
    <property type="match status" value="1"/>
</dbReference>
<sequence>MGFVVPYATRLSIIIGILFVALREICLHLLDMLGLYREPSCTSSIHGGSDYMPPSDLDNFQYPYLTMNFNGSLSMQSTTKSSLVSLVYEGAEECGKEVNARCGGKRHQLAAETSMDCSVCLSEFEKGQHLRIMPNCCHVFHRDCIHKWLDQDQKTCPLCRTSLVSLQYAATGASATS</sequence>
<proteinExistence type="predicted"/>
<name>A0A9D4ZFF8_ADICA</name>
<dbReference type="InterPro" id="IPR001841">
    <property type="entry name" value="Znf_RING"/>
</dbReference>
<protein>
    <recommendedName>
        <fullName evidence="2">RING-type domain-containing protein</fullName>
    </recommendedName>
</protein>
<keyword evidence="1" id="KW-0863">Zinc-finger</keyword>
<dbReference type="PANTHER" id="PTHR45676">
    <property type="entry name" value="RING-H2 FINGER PROTEIN ATL51-RELATED"/>
    <property type="match status" value="1"/>
</dbReference>
<keyword evidence="1" id="KW-0479">Metal-binding</keyword>
<dbReference type="PROSITE" id="PS50089">
    <property type="entry name" value="ZF_RING_2"/>
    <property type="match status" value="1"/>
</dbReference>
<dbReference type="Gene3D" id="3.30.40.10">
    <property type="entry name" value="Zinc/RING finger domain, C3HC4 (zinc finger)"/>
    <property type="match status" value="1"/>
</dbReference>